<comment type="caution">
    <text evidence="1">The sequence shown here is derived from an EMBL/GenBank/DDBJ whole genome shotgun (WGS) entry which is preliminary data.</text>
</comment>
<organism evidence="1 2">
    <name type="scientific">Paramecium primaurelia</name>
    <dbReference type="NCBI Taxonomy" id="5886"/>
    <lineage>
        <taxon>Eukaryota</taxon>
        <taxon>Sar</taxon>
        <taxon>Alveolata</taxon>
        <taxon>Ciliophora</taxon>
        <taxon>Intramacronucleata</taxon>
        <taxon>Oligohymenophorea</taxon>
        <taxon>Peniculida</taxon>
        <taxon>Parameciidae</taxon>
        <taxon>Paramecium</taxon>
    </lineage>
</organism>
<gene>
    <name evidence="1" type="ORF">PPRIM_AZ9-3.1.T0970103</name>
</gene>
<dbReference type="Proteomes" id="UP000688137">
    <property type="component" value="Unassembled WGS sequence"/>
</dbReference>
<dbReference type="AlphaFoldDB" id="A0A8S1NU68"/>
<evidence type="ECO:0000313" key="2">
    <source>
        <dbReference type="Proteomes" id="UP000688137"/>
    </source>
</evidence>
<evidence type="ECO:0000313" key="1">
    <source>
        <dbReference type="EMBL" id="CAD8094929.1"/>
    </source>
</evidence>
<proteinExistence type="predicted"/>
<protein>
    <submittedName>
        <fullName evidence="1">Uncharacterized protein</fullName>
    </submittedName>
</protein>
<name>A0A8S1NU68_PARPR</name>
<reference evidence="1" key="1">
    <citation type="submission" date="2021-01" db="EMBL/GenBank/DDBJ databases">
        <authorList>
            <consortium name="Genoscope - CEA"/>
            <person name="William W."/>
        </authorList>
    </citation>
    <scope>NUCLEOTIDE SEQUENCE</scope>
</reference>
<keyword evidence="2" id="KW-1185">Reference proteome</keyword>
<sequence length="127" mass="15392">MYKKDLIAIYKDKINNIIQKIYKQFKSQPQNYDHNNTLNHFKILPVLLNKLILQFNSIYHLIDYQEGNEHIDEFQLHIKNTKIFRSSLSAEVFGIHNKRDLDKLYRRRQNMNNKYQKNLQSVYISCS</sequence>
<accession>A0A8S1NU68</accession>
<dbReference type="EMBL" id="CAJJDM010000100">
    <property type="protein sequence ID" value="CAD8094929.1"/>
    <property type="molecule type" value="Genomic_DNA"/>
</dbReference>